<evidence type="ECO:0000256" key="6">
    <source>
        <dbReference type="ARBA" id="ARBA00023295"/>
    </source>
</evidence>
<gene>
    <name evidence="8" type="ORF">WA026_001656</name>
</gene>
<dbReference type="Proteomes" id="UP001431783">
    <property type="component" value="Unassembled WGS sequence"/>
</dbReference>
<dbReference type="EMBL" id="JARQZJ010000091">
    <property type="protein sequence ID" value="KAK9883481.1"/>
    <property type="molecule type" value="Genomic_DNA"/>
</dbReference>
<evidence type="ECO:0000313" key="8">
    <source>
        <dbReference type="EMBL" id="KAK9883481.1"/>
    </source>
</evidence>
<dbReference type="InterPro" id="IPR008597">
    <property type="entry name" value="Invert_lysozyme"/>
</dbReference>
<protein>
    <recommendedName>
        <fullName evidence="2">lysozyme</fullName>
        <ecNumber evidence="2">3.2.1.17</ecNumber>
    </recommendedName>
</protein>
<comment type="catalytic activity">
    <reaction evidence="1">
        <text>Hydrolysis of (1-&gt;4)-beta-linkages between N-acetylmuramic acid and N-acetyl-D-glucosamine residues in a peptidoglycan and between N-acetyl-D-glucosamine residues in chitodextrins.</text>
        <dbReference type="EC" id="3.2.1.17"/>
    </reaction>
</comment>
<keyword evidence="9" id="KW-1185">Reference proteome</keyword>
<keyword evidence="4" id="KW-0081">Bacteriolytic enzyme</keyword>
<accession>A0AAW1UIN6</accession>
<evidence type="ECO:0000256" key="7">
    <source>
        <dbReference type="SAM" id="SignalP"/>
    </source>
</evidence>
<feature type="signal peptide" evidence="7">
    <location>
        <begin position="1"/>
        <end position="17"/>
    </location>
</feature>
<organism evidence="8 9">
    <name type="scientific">Henosepilachna vigintioctopunctata</name>
    <dbReference type="NCBI Taxonomy" id="420089"/>
    <lineage>
        <taxon>Eukaryota</taxon>
        <taxon>Metazoa</taxon>
        <taxon>Ecdysozoa</taxon>
        <taxon>Arthropoda</taxon>
        <taxon>Hexapoda</taxon>
        <taxon>Insecta</taxon>
        <taxon>Pterygota</taxon>
        <taxon>Neoptera</taxon>
        <taxon>Endopterygota</taxon>
        <taxon>Coleoptera</taxon>
        <taxon>Polyphaga</taxon>
        <taxon>Cucujiformia</taxon>
        <taxon>Coccinelloidea</taxon>
        <taxon>Coccinellidae</taxon>
        <taxon>Epilachninae</taxon>
        <taxon>Epilachnini</taxon>
        <taxon>Henosepilachna</taxon>
    </lineage>
</organism>
<keyword evidence="5" id="KW-0378">Hydrolase</keyword>
<dbReference type="GO" id="GO:0042742">
    <property type="term" value="P:defense response to bacterium"/>
    <property type="evidence" value="ECO:0007669"/>
    <property type="project" value="UniProtKB-KW"/>
</dbReference>
<evidence type="ECO:0000256" key="2">
    <source>
        <dbReference type="ARBA" id="ARBA00012732"/>
    </source>
</evidence>
<dbReference type="GO" id="GO:0031640">
    <property type="term" value="P:killing of cells of another organism"/>
    <property type="evidence" value="ECO:0007669"/>
    <property type="project" value="UniProtKB-KW"/>
</dbReference>
<keyword evidence="3" id="KW-0929">Antimicrobial</keyword>
<dbReference type="Gene3D" id="1.10.530.10">
    <property type="match status" value="1"/>
</dbReference>
<evidence type="ECO:0000256" key="3">
    <source>
        <dbReference type="ARBA" id="ARBA00022529"/>
    </source>
</evidence>
<evidence type="ECO:0000256" key="4">
    <source>
        <dbReference type="ARBA" id="ARBA00022638"/>
    </source>
</evidence>
<dbReference type="GO" id="GO:0003796">
    <property type="term" value="F:lysozyme activity"/>
    <property type="evidence" value="ECO:0007669"/>
    <property type="project" value="UniProtKB-EC"/>
</dbReference>
<evidence type="ECO:0000256" key="5">
    <source>
        <dbReference type="ARBA" id="ARBA00022801"/>
    </source>
</evidence>
<dbReference type="PROSITE" id="PS51909">
    <property type="entry name" value="LYSOZYME_I"/>
    <property type="match status" value="1"/>
</dbReference>
<keyword evidence="7" id="KW-0732">Signal</keyword>
<proteinExistence type="predicted"/>
<sequence>MKIILVFLISCVFCVNCLDNLIGTDDEKCLRCICYATTFCNHLENCVKLWMNESYWEAAGSPTLNAEIPSPAAYRNCMADTNCLLNTMKVYTSVGGSNRDANCDGKFDCKDRLAVHFKGHTNNYTLESYRVRRFDFCAVDKKIPVKEGWSACDLEAINEVFSNL</sequence>
<evidence type="ECO:0000313" key="9">
    <source>
        <dbReference type="Proteomes" id="UP001431783"/>
    </source>
</evidence>
<evidence type="ECO:0000256" key="1">
    <source>
        <dbReference type="ARBA" id="ARBA00000632"/>
    </source>
</evidence>
<reference evidence="8 9" key="1">
    <citation type="submission" date="2023-03" db="EMBL/GenBank/DDBJ databases">
        <title>Genome insight into feeding habits of ladybird beetles.</title>
        <authorList>
            <person name="Li H.-S."/>
            <person name="Huang Y.-H."/>
            <person name="Pang H."/>
        </authorList>
    </citation>
    <scope>NUCLEOTIDE SEQUENCE [LARGE SCALE GENOMIC DNA]</scope>
    <source>
        <strain evidence="8">SYSU_2023b</strain>
        <tissue evidence="8">Whole body</tissue>
    </source>
</reference>
<dbReference type="Pfam" id="PF05497">
    <property type="entry name" value="Destabilase"/>
    <property type="match status" value="1"/>
</dbReference>
<keyword evidence="6" id="KW-0326">Glycosidase</keyword>
<dbReference type="AlphaFoldDB" id="A0AAW1UIN6"/>
<feature type="chain" id="PRO_5043710586" description="lysozyme" evidence="7">
    <location>
        <begin position="18"/>
        <end position="164"/>
    </location>
</feature>
<name>A0AAW1UIN6_9CUCU</name>
<comment type="caution">
    <text evidence="8">The sequence shown here is derived from an EMBL/GenBank/DDBJ whole genome shotgun (WGS) entry which is preliminary data.</text>
</comment>
<dbReference type="EC" id="3.2.1.17" evidence="2"/>